<feature type="region of interest" description="Disordered" evidence="1">
    <location>
        <begin position="42"/>
        <end position="85"/>
    </location>
</feature>
<evidence type="ECO:0000313" key="3">
    <source>
        <dbReference type="Proteomes" id="UP000762676"/>
    </source>
</evidence>
<name>A0AAV4ECZ0_9GAST</name>
<comment type="caution">
    <text evidence="2">The sequence shown here is derived from an EMBL/GenBank/DDBJ whole genome shotgun (WGS) entry which is preliminary data.</text>
</comment>
<accession>A0AAV4ECZ0</accession>
<dbReference type="EMBL" id="BMAT01000063">
    <property type="protein sequence ID" value="GFR58928.1"/>
    <property type="molecule type" value="Genomic_DNA"/>
</dbReference>
<keyword evidence="3" id="KW-1185">Reference proteome</keyword>
<proteinExistence type="predicted"/>
<gene>
    <name evidence="2" type="ORF">ElyMa_000043600</name>
</gene>
<protein>
    <submittedName>
        <fullName evidence="2">Uncharacterized protein</fullName>
    </submittedName>
</protein>
<sequence length="114" mass="12549">MCVLETGKAITEPLLPCSFILLRGIDLMGPAYHNNRSTNFAPIYPQGTGRPRLEPGDSSLETGDHWNKRDRLRRQRSSQPLENLGSVESLFQGTLGAALERGVQGYSRGAEGQH</sequence>
<evidence type="ECO:0000256" key="1">
    <source>
        <dbReference type="SAM" id="MobiDB-lite"/>
    </source>
</evidence>
<dbReference type="Proteomes" id="UP000762676">
    <property type="component" value="Unassembled WGS sequence"/>
</dbReference>
<dbReference type="AlphaFoldDB" id="A0AAV4ECZ0"/>
<reference evidence="2 3" key="1">
    <citation type="journal article" date="2021" name="Elife">
        <title>Chloroplast acquisition without the gene transfer in kleptoplastic sea slugs, Plakobranchus ocellatus.</title>
        <authorList>
            <person name="Maeda T."/>
            <person name="Takahashi S."/>
            <person name="Yoshida T."/>
            <person name="Shimamura S."/>
            <person name="Takaki Y."/>
            <person name="Nagai Y."/>
            <person name="Toyoda A."/>
            <person name="Suzuki Y."/>
            <person name="Arimoto A."/>
            <person name="Ishii H."/>
            <person name="Satoh N."/>
            <person name="Nishiyama T."/>
            <person name="Hasebe M."/>
            <person name="Maruyama T."/>
            <person name="Minagawa J."/>
            <person name="Obokata J."/>
            <person name="Shigenobu S."/>
        </authorList>
    </citation>
    <scope>NUCLEOTIDE SEQUENCE [LARGE SCALE GENOMIC DNA]</scope>
</reference>
<evidence type="ECO:0000313" key="2">
    <source>
        <dbReference type="EMBL" id="GFR58928.1"/>
    </source>
</evidence>
<organism evidence="2 3">
    <name type="scientific">Elysia marginata</name>
    <dbReference type="NCBI Taxonomy" id="1093978"/>
    <lineage>
        <taxon>Eukaryota</taxon>
        <taxon>Metazoa</taxon>
        <taxon>Spiralia</taxon>
        <taxon>Lophotrochozoa</taxon>
        <taxon>Mollusca</taxon>
        <taxon>Gastropoda</taxon>
        <taxon>Heterobranchia</taxon>
        <taxon>Euthyneura</taxon>
        <taxon>Panpulmonata</taxon>
        <taxon>Sacoglossa</taxon>
        <taxon>Placobranchoidea</taxon>
        <taxon>Plakobranchidae</taxon>
        <taxon>Elysia</taxon>
    </lineage>
</organism>